<dbReference type="Proteomes" id="UP000193498">
    <property type="component" value="Unassembled WGS sequence"/>
</dbReference>
<dbReference type="EMBL" id="MCFE01000186">
    <property type="protein sequence ID" value="ORX95082.1"/>
    <property type="molecule type" value="Genomic_DNA"/>
</dbReference>
<dbReference type="GO" id="GO:0070319">
    <property type="term" value="C:Golgi to plasma membrane transport vesicle"/>
    <property type="evidence" value="ECO:0007669"/>
    <property type="project" value="TreeGrafter"/>
</dbReference>
<dbReference type="InterPro" id="IPR040351">
    <property type="entry name" value="RAB3IL/RAB3IP/Sec2"/>
</dbReference>
<feature type="compositionally biased region" description="Low complexity" evidence="3">
    <location>
        <begin position="241"/>
        <end position="256"/>
    </location>
</feature>
<evidence type="ECO:0000313" key="6">
    <source>
        <dbReference type="Proteomes" id="UP000193498"/>
    </source>
</evidence>
<evidence type="ECO:0000256" key="2">
    <source>
        <dbReference type="SAM" id="Coils"/>
    </source>
</evidence>
<dbReference type="InParanoid" id="A0A1Y1YAW7"/>
<evidence type="ECO:0000259" key="4">
    <source>
        <dbReference type="Pfam" id="PF06428"/>
    </source>
</evidence>
<comment type="caution">
    <text evidence="5">The sequence shown here is derived from an EMBL/GenBank/DDBJ whole genome shotgun (WGS) entry which is preliminary data.</text>
</comment>
<feature type="coiled-coil region" evidence="2">
    <location>
        <begin position="158"/>
        <end position="206"/>
    </location>
</feature>
<dbReference type="STRING" id="1314790.A0A1Y1YAW7"/>
<accession>A0A1Y1YAW7</accession>
<gene>
    <name evidence="5" type="ORF">K493DRAFT_301669</name>
</gene>
<dbReference type="GO" id="GO:0051286">
    <property type="term" value="C:cell tip"/>
    <property type="evidence" value="ECO:0007669"/>
    <property type="project" value="TreeGrafter"/>
</dbReference>
<feature type="region of interest" description="Disordered" evidence="3">
    <location>
        <begin position="222"/>
        <end position="256"/>
    </location>
</feature>
<evidence type="ECO:0000256" key="3">
    <source>
        <dbReference type="SAM" id="MobiDB-lite"/>
    </source>
</evidence>
<dbReference type="FunCoup" id="A0A1Y1YAW7">
    <property type="interactions" value="9"/>
</dbReference>
<evidence type="ECO:0000313" key="5">
    <source>
        <dbReference type="EMBL" id="ORX95082.1"/>
    </source>
</evidence>
<dbReference type="InterPro" id="IPR009449">
    <property type="entry name" value="Sec2_N"/>
</dbReference>
<sequence>MTLTYCHQCGASSFPSDHHPSLSPKELEDPAYSNARIGELEFQIQKLQSDNENLVSNLQSTTQQKAELEFELAKIQIDLRTSKEISEDLRSTLAKVNSSNPTQLQLDMQSLAEKLIAQTAIRGEIEHAKLQIETELEDLSARLFEEANKMVMDEKRLRVDAERKHAIAERQLTEVQELVNSQKEELEDLKSRLEQTAGEKDKESAERIKMAKERDELELALMDGSVTGSPRSSYRQSKNGSNRLSLSSIRSDSAYDSSHSECDDIGDFELTFHLSDFRFDEFKEFIEAPKNLKTMFVSKFMRRSIAEDVDPAMRFESCNVRGWFQQRKLTTATQSGTLIIETISPTPCVSSVHKNSCNLCLHQIRTPLVYRIRYDDFDCEPKEICAFCRERLFSVCEFYTFIRLVHGGIIKGSLQRLYMEVARLRLKMFLGRIGSNVNTGGVDEVKEYATHLQK</sequence>
<keyword evidence="1 2" id="KW-0175">Coiled coil</keyword>
<dbReference type="CDD" id="cd21044">
    <property type="entry name" value="Rab11BD_RAB3IP_like"/>
    <property type="match status" value="1"/>
</dbReference>
<dbReference type="GO" id="GO:0006887">
    <property type="term" value="P:exocytosis"/>
    <property type="evidence" value="ECO:0007669"/>
    <property type="project" value="TreeGrafter"/>
</dbReference>
<proteinExistence type="predicted"/>
<dbReference type="PANTHER" id="PTHR14430:SF0">
    <property type="entry name" value="SEC2P DOMAIN-CONTAINING PROTEIN"/>
    <property type="match status" value="1"/>
</dbReference>
<keyword evidence="6" id="KW-1185">Reference proteome</keyword>
<dbReference type="Pfam" id="PF25555">
    <property type="entry name" value="RAB3A-like_C"/>
    <property type="match status" value="1"/>
</dbReference>
<organism evidence="5 6">
    <name type="scientific">Basidiobolus meristosporus CBS 931.73</name>
    <dbReference type="NCBI Taxonomy" id="1314790"/>
    <lineage>
        <taxon>Eukaryota</taxon>
        <taxon>Fungi</taxon>
        <taxon>Fungi incertae sedis</taxon>
        <taxon>Zoopagomycota</taxon>
        <taxon>Entomophthoromycotina</taxon>
        <taxon>Basidiobolomycetes</taxon>
        <taxon>Basidiobolales</taxon>
        <taxon>Basidiobolaceae</taxon>
        <taxon>Basidiobolus</taxon>
    </lineage>
</organism>
<feature type="coiled-coil region" evidence="2">
    <location>
        <begin position="37"/>
        <end position="78"/>
    </location>
</feature>
<dbReference type="Pfam" id="PF06428">
    <property type="entry name" value="Sec2p"/>
    <property type="match status" value="1"/>
</dbReference>
<dbReference type="PANTHER" id="PTHR14430">
    <property type="entry name" value="RABIN3-RELATED"/>
    <property type="match status" value="1"/>
</dbReference>
<evidence type="ECO:0000256" key="1">
    <source>
        <dbReference type="ARBA" id="ARBA00023054"/>
    </source>
</evidence>
<dbReference type="OrthoDB" id="5560525at2759"/>
<reference evidence="5 6" key="1">
    <citation type="submission" date="2016-07" db="EMBL/GenBank/DDBJ databases">
        <title>Pervasive Adenine N6-methylation of Active Genes in Fungi.</title>
        <authorList>
            <consortium name="DOE Joint Genome Institute"/>
            <person name="Mondo S.J."/>
            <person name="Dannebaum R.O."/>
            <person name="Kuo R.C."/>
            <person name="Labutti K."/>
            <person name="Haridas S."/>
            <person name="Kuo A."/>
            <person name="Salamov A."/>
            <person name="Ahrendt S.R."/>
            <person name="Lipzen A."/>
            <person name="Sullivan W."/>
            <person name="Andreopoulos W.B."/>
            <person name="Clum A."/>
            <person name="Lindquist E."/>
            <person name="Daum C."/>
            <person name="Ramamoorthy G.K."/>
            <person name="Gryganskyi A."/>
            <person name="Culley D."/>
            <person name="Magnuson J.K."/>
            <person name="James T.Y."/>
            <person name="O'Malley M.A."/>
            <person name="Stajich J.E."/>
            <person name="Spatafora J.W."/>
            <person name="Visel A."/>
            <person name="Grigoriev I.V."/>
        </authorList>
    </citation>
    <scope>NUCLEOTIDE SEQUENCE [LARGE SCALE GENOMIC DNA]</scope>
    <source>
        <strain evidence="5 6">CBS 931.73</strain>
    </source>
</reference>
<protein>
    <recommendedName>
        <fullName evidence="4">GDP/GTP exchange factor Sec2 N-terminal domain-containing protein</fullName>
    </recommendedName>
</protein>
<dbReference type="SUPFAM" id="SSF144284">
    <property type="entry name" value="Sec2 N-terminal region"/>
    <property type="match status" value="1"/>
</dbReference>
<feature type="compositionally biased region" description="Polar residues" evidence="3">
    <location>
        <begin position="226"/>
        <end position="240"/>
    </location>
</feature>
<name>A0A1Y1YAW7_9FUNG</name>
<dbReference type="GO" id="GO:0005085">
    <property type="term" value="F:guanyl-nucleotide exchange factor activity"/>
    <property type="evidence" value="ECO:0007669"/>
    <property type="project" value="InterPro"/>
</dbReference>
<dbReference type="Gene3D" id="6.10.140.910">
    <property type="match status" value="1"/>
</dbReference>
<feature type="domain" description="GDP/GTP exchange factor Sec2 N-terminal" evidence="4">
    <location>
        <begin position="66"/>
        <end position="195"/>
    </location>
</feature>
<dbReference type="AlphaFoldDB" id="A0A1Y1YAW7"/>